<sequence length="80" mass="9740">MPKTNAERCRDYRQKNKEIKAKKTAKSSTERVREFRARRKVLNSEKDYWSFIMENQAQLLISEEKRRRYGEDLIEAQAMR</sequence>
<evidence type="ECO:0000256" key="1">
    <source>
        <dbReference type="SAM" id="MobiDB-lite"/>
    </source>
</evidence>
<feature type="compositionally biased region" description="Basic and acidic residues" evidence="1">
    <location>
        <begin position="1"/>
        <end position="21"/>
    </location>
</feature>
<feature type="region of interest" description="Disordered" evidence="1">
    <location>
        <begin position="1"/>
        <end position="25"/>
    </location>
</feature>
<protein>
    <submittedName>
        <fullName evidence="2">Uncharacterized protein</fullName>
    </submittedName>
</protein>
<feature type="non-terminal residue" evidence="2">
    <location>
        <position position="80"/>
    </location>
</feature>
<dbReference type="OrthoDB" id="6932302at2759"/>
<reference evidence="2" key="1">
    <citation type="submission" date="2021-12" db="EMBL/GenBank/DDBJ databases">
        <authorList>
            <person name="Martin H S."/>
        </authorList>
    </citation>
    <scope>NUCLEOTIDE SEQUENCE</scope>
</reference>
<organism evidence="2 3">
    <name type="scientific">Brenthis ino</name>
    <name type="common">lesser marbled fritillary</name>
    <dbReference type="NCBI Taxonomy" id="405034"/>
    <lineage>
        <taxon>Eukaryota</taxon>
        <taxon>Metazoa</taxon>
        <taxon>Ecdysozoa</taxon>
        <taxon>Arthropoda</taxon>
        <taxon>Hexapoda</taxon>
        <taxon>Insecta</taxon>
        <taxon>Pterygota</taxon>
        <taxon>Neoptera</taxon>
        <taxon>Endopterygota</taxon>
        <taxon>Lepidoptera</taxon>
        <taxon>Glossata</taxon>
        <taxon>Ditrysia</taxon>
        <taxon>Papilionoidea</taxon>
        <taxon>Nymphalidae</taxon>
        <taxon>Heliconiinae</taxon>
        <taxon>Argynnini</taxon>
        <taxon>Brenthis</taxon>
    </lineage>
</organism>
<dbReference type="AlphaFoldDB" id="A0A8J9UIG0"/>
<gene>
    <name evidence="2" type="ORF">BINO364_LOCUS6805</name>
</gene>
<name>A0A8J9UIG0_9NEOP</name>
<proteinExistence type="predicted"/>
<dbReference type="Proteomes" id="UP000838878">
    <property type="component" value="Chromosome 2"/>
</dbReference>
<accession>A0A8J9UIG0</accession>
<evidence type="ECO:0000313" key="2">
    <source>
        <dbReference type="EMBL" id="CAH0720592.1"/>
    </source>
</evidence>
<keyword evidence="3" id="KW-1185">Reference proteome</keyword>
<dbReference type="EMBL" id="OV170222">
    <property type="protein sequence ID" value="CAH0720592.1"/>
    <property type="molecule type" value="Genomic_DNA"/>
</dbReference>
<evidence type="ECO:0000313" key="3">
    <source>
        <dbReference type="Proteomes" id="UP000838878"/>
    </source>
</evidence>